<evidence type="ECO:0000256" key="1">
    <source>
        <dbReference type="ARBA" id="ARBA00022448"/>
    </source>
</evidence>
<dbReference type="GO" id="GO:0016887">
    <property type="term" value="F:ATP hydrolysis activity"/>
    <property type="evidence" value="ECO:0007669"/>
    <property type="project" value="InterPro"/>
</dbReference>
<dbReference type="Gene3D" id="3.40.50.300">
    <property type="entry name" value="P-loop containing nucleotide triphosphate hydrolases"/>
    <property type="match status" value="1"/>
</dbReference>
<dbReference type="Pfam" id="PF00005">
    <property type="entry name" value="ABC_tran"/>
    <property type="match status" value="1"/>
</dbReference>
<dbReference type="SUPFAM" id="SSF52540">
    <property type="entry name" value="P-loop containing nucleoside triphosphate hydrolases"/>
    <property type="match status" value="1"/>
</dbReference>
<dbReference type="EMBL" id="WUBZ01000019">
    <property type="protein sequence ID" value="MWV54718.1"/>
    <property type="molecule type" value="Genomic_DNA"/>
</dbReference>
<keyword evidence="1" id="KW-0813">Transport</keyword>
<evidence type="ECO:0000313" key="10">
    <source>
        <dbReference type="Proteomes" id="UP000489351"/>
    </source>
</evidence>
<feature type="domain" description="ABC transporter" evidence="4">
    <location>
        <begin position="2"/>
        <end position="238"/>
    </location>
</feature>
<reference evidence="5 9" key="2">
    <citation type="submission" date="2019-07" db="EMBL/GenBank/DDBJ databases">
        <title>Draft genome Sequence of Chlorobium phaeovibrioides sp. strain PhvTcv-s14, from the Phylum Chlorobi.</title>
        <authorList>
            <person name="Babenko V."/>
            <person name="Boldyreva D."/>
            <person name="Kanygina A."/>
            <person name="Selezneva O."/>
            <person name="Akopiyan T."/>
            <person name="Lunina O."/>
        </authorList>
    </citation>
    <scope>NUCLEOTIDE SEQUENCE [LARGE SCALE GENOMIC DNA]</scope>
    <source>
        <strain evidence="5 9">GrTcv12</strain>
    </source>
</reference>
<keyword evidence="10" id="KW-1185">Reference proteome</keyword>
<dbReference type="PROSITE" id="PS00211">
    <property type="entry name" value="ABC_TRANSPORTER_1"/>
    <property type="match status" value="1"/>
</dbReference>
<dbReference type="Proteomes" id="UP000279908">
    <property type="component" value="Unassembled WGS sequence"/>
</dbReference>
<evidence type="ECO:0000313" key="6">
    <source>
        <dbReference type="EMBL" id="MWV54718.1"/>
    </source>
</evidence>
<proteinExistence type="predicted"/>
<sequence>MIELRNVSLKYGEKEILHSVSLTIEDNTIKAILGPSGVGKSTILKLMLGLMRPTSGQVFVDGVEISSLSEAELFPIRRKMGMVFQGNALFDSMTISQNLGFFLRENLNLPEEEILRRVQEQIRFAGLEGYEEQLPESLSGGMRKRVAIGRALIFKPHMILFDEPTAGLDPVSSKKILSLISSLRQHNNLGAVIVTHIIDDVFNVADCAAVLYKGEIIFDDAAPKLHESEHPFIRSILSDKILEL</sequence>
<dbReference type="GO" id="GO:0005524">
    <property type="term" value="F:ATP binding"/>
    <property type="evidence" value="ECO:0007669"/>
    <property type="project" value="UniProtKB-KW"/>
</dbReference>
<dbReference type="PROSITE" id="PS50893">
    <property type="entry name" value="ABC_TRANSPORTER_2"/>
    <property type="match status" value="1"/>
</dbReference>
<dbReference type="Proteomes" id="UP000327458">
    <property type="component" value="Unassembled WGS sequence"/>
</dbReference>
<evidence type="ECO:0000256" key="3">
    <source>
        <dbReference type="ARBA" id="ARBA00022840"/>
    </source>
</evidence>
<dbReference type="InterPro" id="IPR003593">
    <property type="entry name" value="AAA+_ATPase"/>
</dbReference>
<keyword evidence="2" id="KW-0547">Nucleotide-binding</keyword>
<dbReference type="PANTHER" id="PTHR43023:SF6">
    <property type="entry name" value="INTERMEMBRANE PHOSPHOLIPID TRANSPORT SYSTEM ATP-BINDING PROTEIN MLAF"/>
    <property type="match status" value="1"/>
</dbReference>
<dbReference type="OMA" id="IFMDKGS"/>
<comment type="caution">
    <text evidence="7">The sequence shown here is derived from an EMBL/GenBank/DDBJ whole genome shotgun (WGS) entry which is preliminary data.</text>
</comment>
<keyword evidence="3 7" id="KW-0067">ATP-binding</keyword>
<gene>
    <name evidence="7" type="ORF">EKD02_05165</name>
    <name evidence="5" type="ORF">FP507_02800</name>
    <name evidence="6" type="ORF">GJ685_06525</name>
</gene>
<dbReference type="InterPro" id="IPR017871">
    <property type="entry name" value="ABC_transporter-like_CS"/>
</dbReference>
<dbReference type="SMART" id="SM00382">
    <property type="entry name" value="AAA"/>
    <property type="match status" value="1"/>
</dbReference>
<dbReference type="InterPro" id="IPR027417">
    <property type="entry name" value="P-loop_NTPase"/>
</dbReference>
<reference evidence="7 8" key="1">
    <citation type="submission" date="2018-12" db="EMBL/GenBank/DDBJ databases">
        <authorList>
            <person name="Lunina O.N."/>
            <person name="Grouzdev D.S."/>
            <person name="Gorlenko V.M."/>
            <person name="Savvichev A.S."/>
        </authorList>
    </citation>
    <scope>NUCLEOTIDE SEQUENCE [LARGE SCALE GENOMIC DNA]</scope>
    <source>
        <strain evidence="7 8">BrKhr-17</strain>
    </source>
</reference>
<reference evidence="6 10" key="3">
    <citation type="submission" date="2019-11" db="EMBL/GenBank/DDBJ databases">
        <title>Green- and brown-colored morphotypes of Chlorobia in the stratified aquatic ecosystems of Kandalaksha Gulf (White Sea): A model for study of the accessory genome evolution.</title>
        <authorList>
            <person name="Grouzdev D.S."/>
        </authorList>
    </citation>
    <scope>NUCLEOTIDE SEQUENCE [LARGE SCALE GENOMIC DNA]</scope>
    <source>
        <strain evidence="6 10">ZM</strain>
    </source>
</reference>
<evidence type="ECO:0000313" key="7">
    <source>
        <dbReference type="EMBL" id="RTY38470.1"/>
    </source>
</evidence>
<name>A0A3S0NAJ5_CHLPH</name>
<evidence type="ECO:0000313" key="9">
    <source>
        <dbReference type="Proteomes" id="UP000327458"/>
    </source>
</evidence>
<accession>A0A3S0NAJ5</accession>
<evidence type="ECO:0000313" key="5">
    <source>
        <dbReference type="EMBL" id="KAA6232145.1"/>
    </source>
</evidence>
<evidence type="ECO:0000256" key="2">
    <source>
        <dbReference type="ARBA" id="ARBA00022741"/>
    </source>
</evidence>
<dbReference type="Proteomes" id="UP000489351">
    <property type="component" value="Unassembled WGS sequence"/>
</dbReference>
<protein>
    <submittedName>
        <fullName evidence="7">ATP-binding cassette domain-containing protein</fullName>
    </submittedName>
</protein>
<dbReference type="AlphaFoldDB" id="A0A3S0NAJ5"/>
<dbReference type="PANTHER" id="PTHR43023">
    <property type="entry name" value="PROTEIN TRIGALACTOSYLDIACYLGLYCEROL 3, CHLOROPLASTIC"/>
    <property type="match status" value="1"/>
</dbReference>
<evidence type="ECO:0000259" key="4">
    <source>
        <dbReference type="PROSITE" id="PS50893"/>
    </source>
</evidence>
<dbReference type="EMBL" id="RXYK01000005">
    <property type="protein sequence ID" value="RTY38470.1"/>
    <property type="molecule type" value="Genomic_DNA"/>
</dbReference>
<dbReference type="EMBL" id="VMRG01000001">
    <property type="protein sequence ID" value="KAA6232145.1"/>
    <property type="molecule type" value="Genomic_DNA"/>
</dbReference>
<dbReference type="RefSeq" id="WP_011889739.1">
    <property type="nucleotide sequence ID" value="NZ_CP041698.1"/>
</dbReference>
<organism evidence="7 8">
    <name type="scientific">Chlorobium phaeovibrioides</name>
    <dbReference type="NCBI Taxonomy" id="1094"/>
    <lineage>
        <taxon>Bacteria</taxon>
        <taxon>Pseudomonadati</taxon>
        <taxon>Chlorobiota</taxon>
        <taxon>Chlorobiia</taxon>
        <taxon>Chlorobiales</taxon>
        <taxon>Chlorobiaceae</taxon>
        <taxon>Chlorobium/Pelodictyon group</taxon>
        <taxon>Chlorobium</taxon>
    </lineage>
</organism>
<evidence type="ECO:0000313" key="8">
    <source>
        <dbReference type="Proteomes" id="UP000279908"/>
    </source>
</evidence>
<dbReference type="InterPro" id="IPR003439">
    <property type="entry name" value="ABC_transporter-like_ATP-bd"/>
</dbReference>